<proteinExistence type="predicted"/>
<organism evidence="3">
    <name type="scientific">Pectobacterium carotovorum</name>
    <name type="common">Erwinia carotovora</name>
    <dbReference type="NCBI Taxonomy" id="554"/>
    <lineage>
        <taxon>Bacteria</taxon>
        <taxon>Pseudomonadati</taxon>
        <taxon>Pseudomonadota</taxon>
        <taxon>Gammaproteobacteria</taxon>
        <taxon>Enterobacterales</taxon>
        <taxon>Pectobacteriaceae</taxon>
        <taxon>Pectobacterium</taxon>
    </lineage>
</organism>
<keyword evidence="3" id="KW-0614">Plasmid</keyword>
<evidence type="ECO:0000259" key="2">
    <source>
        <dbReference type="PROSITE" id="PS50943"/>
    </source>
</evidence>
<dbReference type="PANTHER" id="PTHR46558:SF3">
    <property type="entry name" value="TRANSCRIPTIONAL REGULATOR"/>
    <property type="match status" value="1"/>
</dbReference>
<sequence>MNKTNENFNWFNVPDNFFSSYCGSVLKKKRKELGISGLELAKRLNISQQQVSRYERGINKMSLDMLLNISIALNVPMDNLISNIMSEVKKNHSIDSRVLKAIISVPESVHFY</sequence>
<reference evidence="3" key="1">
    <citation type="journal article" date="2015" name="Environ. Microbiol.">
        <title>Plasmids from the gut microbiome of cabbage root fly larvae encode SaxA that catalyses the conversion of the plant toxin 2-phenylethyl isothiocyanate.</title>
        <authorList>
            <person name="Welte C.U."/>
            <person name="de Graaf R.M."/>
            <person name="van den Bosch T.J."/>
            <person name="Op den Camp H.J."/>
            <person name="van Dam N.M."/>
            <person name="Jetten M.S."/>
        </authorList>
    </citation>
    <scope>NUCLEOTIDE SEQUENCE</scope>
    <source>
        <plasmid evidence="3">Drgb2</plasmid>
    </source>
</reference>
<feature type="domain" description="HTH cro/C1-type" evidence="2">
    <location>
        <begin position="26"/>
        <end position="80"/>
    </location>
</feature>
<dbReference type="EMBL" id="KT351733">
    <property type="protein sequence ID" value="ALG88528.1"/>
    <property type="molecule type" value="Genomic_DNA"/>
</dbReference>
<dbReference type="InterPro" id="IPR010982">
    <property type="entry name" value="Lambda_DNA-bd_dom_sf"/>
</dbReference>
<dbReference type="GO" id="GO:0003677">
    <property type="term" value="F:DNA binding"/>
    <property type="evidence" value="ECO:0007669"/>
    <property type="project" value="UniProtKB-KW"/>
</dbReference>
<dbReference type="SMART" id="SM00530">
    <property type="entry name" value="HTH_XRE"/>
    <property type="match status" value="1"/>
</dbReference>
<protein>
    <submittedName>
        <fullName evidence="3">HTH DNA binding protein</fullName>
    </submittedName>
</protein>
<keyword evidence="1" id="KW-0238">DNA-binding</keyword>
<dbReference type="AlphaFoldDB" id="A0A0N9NLQ0"/>
<geneLocation type="plasmid" evidence="3">
    <name>Drgb2</name>
</geneLocation>
<dbReference type="SUPFAM" id="SSF47413">
    <property type="entry name" value="lambda repressor-like DNA-binding domains"/>
    <property type="match status" value="1"/>
</dbReference>
<evidence type="ECO:0000256" key="1">
    <source>
        <dbReference type="ARBA" id="ARBA00023125"/>
    </source>
</evidence>
<accession>A0A0N9NLQ0</accession>
<reference evidence="3" key="2">
    <citation type="submission" date="2015-07" db="EMBL/GenBank/DDBJ databases">
        <authorList>
            <person name="Welte C."/>
            <person name="de Graaf R."/>
            <person name="van den Bosch T.J.M."/>
            <person name="Op den Camp H."/>
            <person name="van Dam N."/>
            <person name="Jetten M."/>
        </authorList>
    </citation>
    <scope>NUCLEOTIDE SEQUENCE</scope>
    <source>
        <plasmid evidence="3">Drgb2</plasmid>
    </source>
</reference>
<dbReference type="InterPro" id="IPR001387">
    <property type="entry name" value="Cro/C1-type_HTH"/>
</dbReference>
<dbReference type="PROSITE" id="PS50943">
    <property type="entry name" value="HTH_CROC1"/>
    <property type="match status" value="1"/>
</dbReference>
<evidence type="ECO:0000313" key="3">
    <source>
        <dbReference type="EMBL" id="ALG88528.1"/>
    </source>
</evidence>
<name>A0A0N9NLQ0_PECCA</name>
<dbReference type="Pfam" id="PF01381">
    <property type="entry name" value="HTH_3"/>
    <property type="match status" value="1"/>
</dbReference>
<dbReference type="PANTHER" id="PTHR46558">
    <property type="entry name" value="TRACRIPTIONAL REGULATORY PROTEIN-RELATED-RELATED"/>
    <property type="match status" value="1"/>
</dbReference>
<dbReference type="Gene3D" id="1.10.260.40">
    <property type="entry name" value="lambda repressor-like DNA-binding domains"/>
    <property type="match status" value="1"/>
</dbReference>
<dbReference type="CDD" id="cd00093">
    <property type="entry name" value="HTH_XRE"/>
    <property type="match status" value="1"/>
</dbReference>